<organism evidence="8">
    <name type="scientific">Pseudo-nitzschia australis</name>
    <dbReference type="NCBI Taxonomy" id="44445"/>
    <lineage>
        <taxon>Eukaryota</taxon>
        <taxon>Sar</taxon>
        <taxon>Stramenopiles</taxon>
        <taxon>Ochrophyta</taxon>
        <taxon>Bacillariophyta</taxon>
        <taxon>Bacillariophyceae</taxon>
        <taxon>Bacillariophycidae</taxon>
        <taxon>Bacillariales</taxon>
        <taxon>Bacillariaceae</taxon>
        <taxon>Pseudo-nitzschia</taxon>
    </lineage>
</organism>
<feature type="domain" description="Leucine-rich repeat-containing N-terminal plant-type" evidence="6">
    <location>
        <begin position="1959"/>
        <end position="1997"/>
    </location>
</feature>
<dbReference type="FunFam" id="3.80.10.10:FF:000383">
    <property type="entry name" value="Leucine-rich repeat receptor protein kinase EMS1"/>
    <property type="match status" value="3"/>
</dbReference>
<keyword evidence="5" id="KW-0677">Repeat</keyword>
<dbReference type="InterPro" id="IPR003591">
    <property type="entry name" value="Leu-rich_rpt_typical-subtyp"/>
</dbReference>
<reference evidence="8" key="1">
    <citation type="submission" date="2021-01" db="EMBL/GenBank/DDBJ databases">
        <authorList>
            <person name="Corre E."/>
            <person name="Pelletier E."/>
            <person name="Niang G."/>
            <person name="Scheremetjew M."/>
            <person name="Finn R."/>
            <person name="Kale V."/>
            <person name="Holt S."/>
            <person name="Cochrane G."/>
            <person name="Meng A."/>
            <person name="Brown T."/>
            <person name="Cohen L."/>
        </authorList>
    </citation>
    <scope>NUCLEOTIDE SEQUENCE</scope>
    <source>
        <strain evidence="8">10249 10 AB</strain>
    </source>
</reference>
<dbReference type="Gene3D" id="3.80.10.10">
    <property type="entry name" value="Ribonuclease Inhibitor"/>
    <property type="match status" value="11"/>
</dbReference>
<dbReference type="InterPro" id="IPR055414">
    <property type="entry name" value="LRR_R13L4/SHOC2-like"/>
</dbReference>
<dbReference type="InterPro" id="IPR013210">
    <property type="entry name" value="LRR_N_plant-typ"/>
</dbReference>
<comment type="subcellular location">
    <subcellularLocation>
        <location evidence="1">Cell membrane</location>
    </subcellularLocation>
</comment>
<evidence type="ECO:0000256" key="1">
    <source>
        <dbReference type="ARBA" id="ARBA00004236"/>
    </source>
</evidence>
<dbReference type="FunFam" id="3.80.10.10:FF:000041">
    <property type="entry name" value="LRR receptor-like serine/threonine-protein kinase ERECTA"/>
    <property type="match status" value="3"/>
</dbReference>
<feature type="domain" description="Leucine-rich repeat-containing N-terminal plant-type" evidence="6">
    <location>
        <begin position="2351"/>
        <end position="2369"/>
    </location>
</feature>
<dbReference type="InterPro" id="IPR052595">
    <property type="entry name" value="LRRC69/RLP"/>
</dbReference>
<evidence type="ECO:0000259" key="6">
    <source>
        <dbReference type="Pfam" id="PF08263"/>
    </source>
</evidence>
<keyword evidence="4" id="KW-0732">Signal</keyword>
<evidence type="ECO:0008006" key="9">
    <source>
        <dbReference type="Google" id="ProtNLM"/>
    </source>
</evidence>
<protein>
    <recommendedName>
        <fullName evidence="9">Leucine-rich repeat-containing N-terminal plant-type domain-containing protein</fullName>
    </recommendedName>
</protein>
<evidence type="ECO:0000256" key="4">
    <source>
        <dbReference type="ARBA" id="ARBA00022729"/>
    </source>
</evidence>
<feature type="domain" description="Leucine-rich repeat-containing N-terminal plant-type" evidence="6">
    <location>
        <begin position="457"/>
        <end position="496"/>
    </location>
</feature>
<dbReference type="EMBL" id="HBIX01021339">
    <property type="protein sequence ID" value="CAE0722235.1"/>
    <property type="molecule type" value="Transcribed_RNA"/>
</dbReference>
<dbReference type="GO" id="GO:0005886">
    <property type="term" value="C:plasma membrane"/>
    <property type="evidence" value="ECO:0007669"/>
    <property type="project" value="UniProtKB-SubCell"/>
</dbReference>
<dbReference type="SUPFAM" id="SSF52058">
    <property type="entry name" value="L domain-like"/>
    <property type="match status" value="4"/>
</dbReference>
<evidence type="ECO:0000256" key="2">
    <source>
        <dbReference type="ARBA" id="ARBA00022475"/>
    </source>
</evidence>
<evidence type="ECO:0000259" key="7">
    <source>
        <dbReference type="Pfam" id="PF23598"/>
    </source>
</evidence>
<dbReference type="Pfam" id="PF08263">
    <property type="entry name" value="LRRNT_2"/>
    <property type="match status" value="7"/>
</dbReference>
<dbReference type="SMART" id="SM01411">
    <property type="entry name" value="Ephrin_rec_like"/>
    <property type="match status" value="5"/>
</dbReference>
<sequence>MGNISKSKMTMSSTFLVGFVYVLYCQQRPLFATAQSDGSLWSNNDSNQYTDNSAQARADTSFEAAKKTLLDFYLATGGSEWTDSTNWVQQSSSNICDWKGIFCYDGSSYPSRKGEIEQIDLSHNNLHGTLPSNVFNLPYLESLNVEGNPDLHVDLSNGLSDAHFLKYLTLSNTQVSNLDGIGNAKSLQVLHISNMRLGGAIPVSLFNLPSLKVLHANDNSFSGLLPAAIGRLTNMEELTLNNNELTGQLPTELGKLSLIQILTLTNNAFGGTLPTQALEQMTNLRTLAIQRIVTNGSVNSVKGPGISGSIPALRSHRRLTKLQLENQQFDGSLDSDFLLFSPTGETVEVDLRGNALTGEVPSTLSEKRFLSLYLAGNQITNVPRSIYDTSTSTCARIKDWMSGDIASFGCEAFLCPPGTWAPQGRTIFPVSSCQACLDDKSIWGRTQCQSSISSTERERQILLKFYNALGGRNWKVHDNWMELGQDVCEWYGIGCDTSTRRVTSINLRNNGLSGMIPSDLFDLPNLKILNLQSNQIEIDFTSVSKAVNLESLDLTATGLRFLNPLQNLSSLSNFKFLSLASNGLKGTIPDAVFQLTSLEDIDLSYNDFTGTLSSRVGDLVNLKRFAFDGGQLTGQLPERMGTLTKLEEFLATENKFTGTLPNSLNSLTNLQTLALKQVTGNGAGIGGPLLSFTNMEQLTSLHLDSNSLTGTLPSNFLINSRRLQTGIDIGLSDNQLQGIIPDGWSRFDGLFVDLAGNKITAISTSLCSKTGWMKGAVERFQCDAILCPAGTYNTIGYKTDNASSCLDCPGSMRLGATHCGGKGSTDISSELNILRELYSGTGGEQWKNKDGWESSTEYCNSFHGVECDGAGRVTVINLSNNNLKGTIPQSVFKLKFLRELALSRNPVDMTFESIGEAEKLINLHLENTNLKSVEGVGGGLNLQILNLADNSLNGTVPDDLYRITTLKKLDLGYNLFSGELKDVIKGLKSLESLHLYHNQITGRIPAAIGDLVNLQELNLAENNFEGTIPVELNDLTNLRFLSLQREGGVLGSSDIGIDQGKSSFKGVGLTGTLPAFDKLTRITELYLGVNGLTGSIPYNFLGGVGNKALQIKIDLTSNMLTGSLPASLTQFDKLSLYASGNRLSGIANGLCDKSGWMGGDVGSFQCDGILCPIGSYNAIGRKSNDAPSCQTCATGTNGYLGSFDCLSSSDVQGGSEREILEQLYYAMDGPNWIDNTNWLDPDEPICIWKGIQCDSARTKSVSSIDLSYNRLSNQFPSQLYQLPNLKELNLQGNTITFNFNGIKNAVNLESLDIEDTGLTSLFGIGQASNIKLLRVDNNNFDSFPNEVFDLSNLEVLSLSGNLFSQEQMPSSLQLFRSMTYFACSGCGFTGPVPSWLGSMEHLQYLKLSRNALTGTLPSDLEVIATLKHLDLSDQATLGRGLTGDLLSFSNQTDLTELYLQHNNFKGVIPDSFLSSVKMNDLVTVDLRYNGFGGAIPTQLGNINQLNLYVASNLFESIPQSLCQKDWNDGDVAENGCNGLLCPAGTFNSFGRETASVKCFQCDDPLNSQSLGKTFCGSALEHESLKVLYRSFGGPDWTSSNNWLESDDHCTWEGITCWSGGLFPGLVKRIELPDNNLIGDMPFALIWQLEGLTYVDLQKNDISLPFFMIGNAINLETIILSHTSTNSLLGIGEAKYLKELHLTSAALTGAIPEELFSLSLLEKLFLSHNELSGTMSTGFGQLKQLEDLYLLGNKLEGTIPTELGYLAQLEHLSIGKNKLEGSIPIQITSLPLLEFLSLEGEADSTNNSLASASGLSGPLPRLDGFPRIRELYLQHNSFTGTIPVHFLQGVHDKSVKTTVDLGFNKIDGSIPTELSNFENLNLLLVGNEISGVPAEICKKIAWMNGEVVNGCNSILCPPGTFNDDGRQVNSMSPCKTCTYSGSARKYGSISCGPGSSDSLDDRSILFDLYDATGGGSWTTATGWKSDSVPYCNWYGVTCASTNNGELRVSELNLAENNLNGIVPSKIFYIEGLAKLDVRKNPVSITFQDIEQASELKELYIDETLVKNMNGIGGAKKLQILHAYKNAFGGQPIPDEIFDVSSLTDINLSDSMLAGALSEKVGQLTNLQRITLDKNSLSGELPSQLGQLKVLKELEMSNNEWIGTLPSSWVGMSALEALFLNNSDKKTAGVTGSLIPFASMPNLRELQLSNNQLTGTIPTNFISGIINTKNLVTVRLDQNHIVGTIPSSLQSFLKLNIDVTGNLVTAIGDGLCNLSEWNDGNVGRFGCAGILCPVGTFNPSGRQTSSNDVCQPCPGEGNSYLGVSTCVSLDKQREKEILTKVFQATNGNNWKNKGGWTDANSDVCSWFGIVCEEGSTVESVHLGSNHLVGSVPKEIFELPNLKSLWLYSNPVEFSFDGIGKAHKLESLLLGSTKLQSLNGIGDGLSLVDIDVGFNQLSGPIPAEIENLVNLESFNGPVNKFTGTVPNFTALRTLSAIRLGDNKFTGSLPSFSRHPNIKAFDLSENNLVGSIPSNFLESVNLKGNLFVDLSDNMLTGNVPGSLGRVQELTVYLRDNRIGGIDPSLCTNERWNQEDVELFQCDGILCPAGSYAVMGRASRTGSICEPCKQNQYYGTSTCGGSAAISRRPALTTIFVLAVATTLATFIF</sequence>
<feature type="domain" description="Disease resistance R13L4/SHOC-2-like LRR" evidence="7">
    <location>
        <begin position="143"/>
        <end position="307"/>
    </location>
</feature>
<evidence type="ECO:0000256" key="5">
    <source>
        <dbReference type="ARBA" id="ARBA00022737"/>
    </source>
</evidence>
<dbReference type="Pfam" id="PF00560">
    <property type="entry name" value="LRR_1"/>
    <property type="match status" value="4"/>
</dbReference>
<accession>A0A7S4AP81</accession>
<dbReference type="InterPro" id="IPR001611">
    <property type="entry name" value="Leu-rich_rpt"/>
</dbReference>
<proteinExistence type="predicted"/>
<gene>
    <name evidence="8" type="ORF">PAUS00366_LOCUS14990</name>
</gene>
<keyword evidence="2" id="KW-0472">Membrane</keyword>
<dbReference type="InterPro" id="IPR032675">
    <property type="entry name" value="LRR_dom_sf"/>
</dbReference>
<keyword evidence="2" id="KW-1003">Cell membrane</keyword>
<dbReference type="PANTHER" id="PTHR48057">
    <property type="entry name" value="LEUCINE-RICH REPEAT SERINE/THREONINE-PROTEIN KINASE 1"/>
    <property type="match status" value="1"/>
</dbReference>
<feature type="domain" description="Leucine-rich repeat-containing N-terminal plant-type" evidence="6">
    <location>
        <begin position="67"/>
        <end position="103"/>
    </location>
</feature>
<keyword evidence="3" id="KW-0433">Leucine-rich repeat</keyword>
<dbReference type="Pfam" id="PF13855">
    <property type="entry name" value="LRR_8"/>
    <property type="match status" value="2"/>
</dbReference>
<dbReference type="SMART" id="SM00369">
    <property type="entry name" value="LRR_TYP"/>
    <property type="match status" value="18"/>
</dbReference>
<dbReference type="SUPFAM" id="SSF52047">
    <property type="entry name" value="RNI-like"/>
    <property type="match status" value="3"/>
</dbReference>
<dbReference type="Pfam" id="PF23598">
    <property type="entry name" value="LRR_14"/>
    <property type="match status" value="1"/>
</dbReference>
<feature type="domain" description="Leucine-rich repeat-containing N-terminal plant-type" evidence="6">
    <location>
        <begin position="1584"/>
        <end position="1617"/>
    </location>
</feature>
<feature type="domain" description="Leucine-rich repeat-containing N-terminal plant-type" evidence="6">
    <location>
        <begin position="1236"/>
        <end position="1254"/>
    </location>
</feature>
<evidence type="ECO:0000313" key="8">
    <source>
        <dbReference type="EMBL" id="CAE0722235.1"/>
    </source>
</evidence>
<evidence type="ECO:0000256" key="3">
    <source>
        <dbReference type="ARBA" id="ARBA00022614"/>
    </source>
</evidence>
<name>A0A7S4AP81_9STRA</name>
<feature type="domain" description="Leucine-rich repeat-containing N-terminal plant-type" evidence="6">
    <location>
        <begin position="850"/>
        <end position="868"/>
    </location>
</feature>